<gene>
    <name evidence="1" type="ORF">AB1300_17615</name>
</gene>
<evidence type="ECO:0008006" key="3">
    <source>
        <dbReference type="Google" id="ProtNLM"/>
    </source>
</evidence>
<reference evidence="1 2" key="1">
    <citation type="submission" date="2024-07" db="EMBL/GenBank/DDBJ databases">
        <title>Characterization of a bacterium isolated from hydrolysated instant sea cucumber by whole-genome sequencing and metabolomics.</title>
        <authorList>
            <person name="Luo X."/>
            <person name="Zhang Z."/>
            <person name="Zheng Z."/>
            <person name="Zhang W."/>
            <person name="Ming T."/>
            <person name="Jiao L."/>
            <person name="Su X."/>
            <person name="Kong F."/>
            <person name="Xu J."/>
        </authorList>
    </citation>
    <scope>NUCLEOTIDE SEQUENCE [LARGE SCALE GENOMIC DNA]</scope>
    <source>
        <strain evidence="1 2">XL-2024</strain>
    </source>
</reference>
<sequence length="333" mass="37236">MRYKAVENCPTQSPHNCSNQPLHHCSNQPQHGFHVPRECFVDTHTTGGSFTLQHDDPERTIFEDHTCNHNKTLLELTSLAGPDHLPIPPIQITIRTRGCDRPIRDVIFPESAKVFQVEDFESLVVQSVGTEGTAEIKFNIEKTFCICCVDDKKTFYSYDQKLNLGSNHNQKGKCFIAKHGFSVDYFGSSTQTLFEDYTCNHNKTLLDFTINQPVSVTIRKRGCHIPLTLELDPGVRNIQVEDLQSVSVSRTGDLFGGSSPALILRGQKTFCICCSGEDNDQKNDPCCGKCNFCDSKEKCVCSCNCSKCRPSKRCCPKTNFTPAPGHLDLLGYN</sequence>
<dbReference type="EMBL" id="JBFRHK010000012">
    <property type="protein sequence ID" value="MEX3746941.1"/>
    <property type="molecule type" value="Genomic_DNA"/>
</dbReference>
<accession>A0ABV3W188</accession>
<dbReference type="RefSeq" id="WP_368637521.1">
    <property type="nucleotide sequence ID" value="NZ_JBFRHK010000012.1"/>
</dbReference>
<comment type="caution">
    <text evidence="1">The sequence shown here is derived from an EMBL/GenBank/DDBJ whole genome shotgun (WGS) entry which is preliminary data.</text>
</comment>
<protein>
    <recommendedName>
        <fullName evidence="3">Exosporium protein D</fullName>
    </recommendedName>
</protein>
<keyword evidence="2" id="KW-1185">Reference proteome</keyword>
<evidence type="ECO:0000313" key="1">
    <source>
        <dbReference type="EMBL" id="MEX3746941.1"/>
    </source>
</evidence>
<dbReference type="Proteomes" id="UP001558534">
    <property type="component" value="Unassembled WGS sequence"/>
</dbReference>
<name>A0ABV3W188_9BACI</name>
<evidence type="ECO:0000313" key="2">
    <source>
        <dbReference type="Proteomes" id="UP001558534"/>
    </source>
</evidence>
<proteinExistence type="predicted"/>
<organism evidence="1 2">
    <name type="scientific">Lysinibacillus xylanilyticus</name>
    <dbReference type="NCBI Taxonomy" id="582475"/>
    <lineage>
        <taxon>Bacteria</taxon>
        <taxon>Bacillati</taxon>
        <taxon>Bacillota</taxon>
        <taxon>Bacilli</taxon>
        <taxon>Bacillales</taxon>
        <taxon>Bacillaceae</taxon>
        <taxon>Lysinibacillus</taxon>
    </lineage>
</organism>